<evidence type="ECO:0000256" key="1">
    <source>
        <dbReference type="ARBA" id="ARBA00022884"/>
    </source>
</evidence>
<feature type="region of interest" description="Disordered" evidence="3">
    <location>
        <begin position="364"/>
        <end position="402"/>
    </location>
</feature>
<dbReference type="InterPro" id="IPR000504">
    <property type="entry name" value="RRM_dom"/>
</dbReference>
<evidence type="ECO:0000313" key="5">
    <source>
        <dbReference type="EMBL" id="CAD7701053.1"/>
    </source>
</evidence>
<dbReference type="InterPro" id="IPR012677">
    <property type="entry name" value="Nucleotide-bd_a/b_plait_sf"/>
</dbReference>
<dbReference type="OrthoDB" id="1749473at2759"/>
<dbReference type="CDD" id="cd12383">
    <property type="entry name" value="RRM_RBM42"/>
    <property type="match status" value="1"/>
</dbReference>
<feature type="domain" description="RRM" evidence="4">
    <location>
        <begin position="292"/>
        <end position="370"/>
    </location>
</feature>
<dbReference type="EMBL" id="CAJHUC010001419">
    <property type="protein sequence ID" value="CAD7701053.1"/>
    <property type="molecule type" value="Genomic_DNA"/>
</dbReference>
<dbReference type="SMART" id="SM00360">
    <property type="entry name" value="RRM"/>
    <property type="match status" value="1"/>
</dbReference>
<dbReference type="GO" id="GO:0003729">
    <property type="term" value="F:mRNA binding"/>
    <property type="evidence" value="ECO:0007669"/>
    <property type="project" value="InterPro"/>
</dbReference>
<evidence type="ECO:0000259" key="4">
    <source>
        <dbReference type="PROSITE" id="PS50102"/>
    </source>
</evidence>
<name>A0A8S1J4B3_9CHLO</name>
<feature type="compositionally biased region" description="Pro residues" evidence="3">
    <location>
        <begin position="42"/>
        <end position="69"/>
    </location>
</feature>
<reference evidence="5" key="1">
    <citation type="submission" date="2020-12" db="EMBL/GenBank/DDBJ databases">
        <authorList>
            <person name="Iha C."/>
        </authorList>
    </citation>
    <scope>NUCLEOTIDE SEQUENCE</scope>
</reference>
<evidence type="ECO:0000313" key="6">
    <source>
        <dbReference type="Proteomes" id="UP000708148"/>
    </source>
</evidence>
<dbReference type="Pfam" id="PF00076">
    <property type="entry name" value="RRM_1"/>
    <property type="match status" value="1"/>
</dbReference>
<evidence type="ECO:0000256" key="3">
    <source>
        <dbReference type="SAM" id="MobiDB-lite"/>
    </source>
</evidence>
<dbReference type="Gene3D" id="3.30.70.330">
    <property type="match status" value="1"/>
</dbReference>
<feature type="region of interest" description="Disordered" evidence="3">
    <location>
        <begin position="248"/>
        <end position="268"/>
    </location>
</feature>
<dbReference type="InterPro" id="IPR034215">
    <property type="entry name" value="RBM42_RRM"/>
</dbReference>
<feature type="compositionally biased region" description="Basic and acidic residues" evidence="3">
    <location>
        <begin position="386"/>
        <end position="396"/>
    </location>
</feature>
<gene>
    <name evidence="5" type="ORF">OSTQU699_LOCUS6412</name>
</gene>
<comment type="caution">
    <text evidence="5">The sequence shown here is derived from an EMBL/GenBank/DDBJ whole genome shotgun (WGS) entry which is preliminary data.</text>
</comment>
<feature type="region of interest" description="Disordered" evidence="3">
    <location>
        <begin position="29"/>
        <end position="142"/>
    </location>
</feature>
<protein>
    <recommendedName>
        <fullName evidence="4">RRM domain-containing protein</fullName>
    </recommendedName>
</protein>
<dbReference type="AlphaFoldDB" id="A0A8S1J4B3"/>
<dbReference type="InterPro" id="IPR035979">
    <property type="entry name" value="RBD_domain_sf"/>
</dbReference>
<feature type="compositionally biased region" description="Pro residues" evidence="3">
    <location>
        <begin position="112"/>
        <end position="142"/>
    </location>
</feature>
<keyword evidence="6" id="KW-1185">Reference proteome</keyword>
<dbReference type="InterPro" id="IPR050825">
    <property type="entry name" value="RBM42_RBP45_47-like"/>
</dbReference>
<feature type="compositionally biased region" description="Basic and acidic residues" evidence="3">
    <location>
        <begin position="250"/>
        <end position="266"/>
    </location>
</feature>
<accession>A0A8S1J4B3</accession>
<dbReference type="PANTHER" id="PTHR47640">
    <property type="entry name" value="TRNA SELENOCYSTEINE 1-ASSOCIATED PROTEIN 1-RELATED-RELATED"/>
    <property type="match status" value="1"/>
</dbReference>
<dbReference type="SUPFAM" id="SSF54928">
    <property type="entry name" value="RNA-binding domain, RBD"/>
    <property type="match status" value="1"/>
</dbReference>
<dbReference type="PANTHER" id="PTHR47640:SF11">
    <property type="entry name" value="RNA-BINDING PROTEIN 42"/>
    <property type="match status" value="1"/>
</dbReference>
<proteinExistence type="predicted"/>
<dbReference type="Proteomes" id="UP000708148">
    <property type="component" value="Unassembled WGS sequence"/>
</dbReference>
<keyword evidence="1 2" id="KW-0694">RNA-binding</keyword>
<dbReference type="PROSITE" id="PS50102">
    <property type="entry name" value="RRM"/>
    <property type="match status" value="1"/>
</dbReference>
<organism evidence="5 6">
    <name type="scientific">Ostreobium quekettii</name>
    <dbReference type="NCBI Taxonomy" id="121088"/>
    <lineage>
        <taxon>Eukaryota</taxon>
        <taxon>Viridiplantae</taxon>
        <taxon>Chlorophyta</taxon>
        <taxon>core chlorophytes</taxon>
        <taxon>Ulvophyceae</taxon>
        <taxon>TCBD clade</taxon>
        <taxon>Bryopsidales</taxon>
        <taxon>Ostreobineae</taxon>
        <taxon>Ostreobiaceae</taxon>
        <taxon>Ostreobium</taxon>
    </lineage>
</organism>
<evidence type="ECO:0000256" key="2">
    <source>
        <dbReference type="PROSITE-ProRule" id="PRU00176"/>
    </source>
</evidence>
<sequence>MASLEAELARFESELAQCGAETQQVGSVAAGASGAFDGGPGQRPPGRLPPPKMGPPPSQVGAPQKPPGSSPGWSPSSGGPPPAVRPRLMAPTQRPPPPMPPQGMTQEGYRPMHPPGPLPMGAPRGPPPPMAPHPGPAPMRPPMGPMVQAPGPGMLMPQQGEPGQPTVAPGGRPYGHGPMVPAAPMAGPAGPGGPSMGPMARPTYTYSGEGYYPYQQGMAGSAMSNPANTPAATPNPSIAAPAQVALPSEDGAKGSKDAAEGAEAKKRQAVARKAAGVRWFDETLMDWPDDDHRIFVGDLGNEVNDDILAKAFSKYPSFYKAKVVRDKRTNKTKGYGFVSFMDANDFAKALKEMQAKYIGNRPCKLSKSSWRERNDSHPRRKYKPKPPRERPHERSKGGRKMA</sequence>